<dbReference type="EMBL" id="JANLCJ010000004">
    <property type="protein sequence ID" value="MCS5734788.1"/>
    <property type="molecule type" value="Genomic_DNA"/>
</dbReference>
<protein>
    <submittedName>
        <fullName evidence="6">TetR/AcrR family transcriptional regulator</fullName>
    </submittedName>
</protein>
<organism evidence="6 7">
    <name type="scientific">Herbiconiux daphne</name>
    <dbReference type="NCBI Taxonomy" id="2970914"/>
    <lineage>
        <taxon>Bacteria</taxon>
        <taxon>Bacillati</taxon>
        <taxon>Actinomycetota</taxon>
        <taxon>Actinomycetes</taxon>
        <taxon>Micrococcales</taxon>
        <taxon>Microbacteriaceae</taxon>
        <taxon>Herbiconiux</taxon>
    </lineage>
</organism>
<dbReference type="SUPFAM" id="SSF46689">
    <property type="entry name" value="Homeodomain-like"/>
    <property type="match status" value="1"/>
</dbReference>
<gene>
    <name evidence="6" type="ORF">N1032_13675</name>
</gene>
<dbReference type="Gene3D" id="1.10.10.60">
    <property type="entry name" value="Homeodomain-like"/>
    <property type="match status" value="1"/>
</dbReference>
<dbReference type="Proteomes" id="UP001165586">
    <property type="component" value="Unassembled WGS sequence"/>
</dbReference>
<evidence type="ECO:0000256" key="4">
    <source>
        <dbReference type="PROSITE-ProRule" id="PRU00335"/>
    </source>
</evidence>
<evidence type="ECO:0000313" key="7">
    <source>
        <dbReference type="Proteomes" id="UP001165586"/>
    </source>
</evidence>
<keyword evidence="7" id="KW-1185">Reference proteome</keyword>
<dbReference type="InterPro" id="IPR009057">
    <property type="entry name" value="Homeodomain-like_sf"/>
</dbReference>
<comment type="caution">
    <text evidence="6">The sequence shown here is derived from an EMBL/GenBank/DDBJ whole genome shotgun (WGS) entry which is preliminary data.</text>
</comment>
<proteinExistence type="predicted"/>
<accession>A0ABT2H4E2</accession>
<keyword evidence="2 4" id="KW-0238">DNA-binding</keyword>
<dbReference type="InterPro" id="IPR036271">
    <property type="entry name" value="Tet_transcr_reg_TetR-rel_C_sf"/>
</dbReference>
<dbReference type="PROSITE" id="PS50977">
    <property type="entry name" value="HTH_TETR_2"/>
    <property type="match status" value="1"/>
</dbReference>
<feature type="domain" description="HTH tetR-type" evidence="5">
    <location>
        <begin position="6"/>
        <end position="66"/>
    </location>
</feature>
<reference evidence="6" key="1">
    <citation type="submission" date="2022-08" db="EMBL/GenBank/DDBJ databases">
        <authorList>
            <person name="Deng Y."/>
            <person name="Han X.-F."/>
            <person name="Zhang Y.-Q."/>
        </authorList>
    </citation>
    <scope>NUCLEOTIDE SEQUENCE</scope>
    <source>
        <strain evidence="6">CPCC 203386</strain>
    </source>
</reference>
<dbReference type="PANTHER" id="PTHR47506">
    <property type="entry name" value="TRANSCRIPTIONAL REGULATORY PROTEIN"/>
    <property type="match status" value="1"/>
</dbReference>
<dbReference type="PANTHER" id="PTHR47506:SF1">
    <property type="entry name" value="HTH-TYPE TRANSCRIPTIONAL REGULATOR YJDC"/>
    <property type="match status" value="1"/>
</dbReference>
<name>A0ABT2H4E2_9MICO</name>
<evidence type="ECO:0000256" key="1">
    <source>
        <dbReference type="ARBA" id="ARBA00023015"/>
    </source>
</evidence>
<dbReference type="SUPFAM" id="SSF48498">
    <property type="entry name" value="Tetracyclin repressor-like, C-terminal domain"/>
    <property type="match status" value="1"/>
</dbReference>
<dbReference type="PRINTS" id="PR00455">
    <property type="entry name" value="HTHTETR"/>
</dbReference>
<dbReference type="Gene3D" id="1.10.357.10">
    <property type="entry name" value="Tetracycline Repressor, domain 2"/>
    <property type="match status" value="1"/>
</dbReference>
<evidence type="ECO:0000259" key="5">
    <source>
        <dbReference type="PROSITE" id="PS50977"/>
    </source>
</evidence>
<dbReference type="Pfam" id="PF00440">
    <property type="entry name" value="TetR_N"/>
    <property type="match status" value="1"/>
</dbReference>
<keyword evidence="1" id="KW-0805">Transcription regulation</keyword>
<evidence type="ECO:0000313" key="6">
    <source>
        <dbReference type="EMBL" id="MCS5734788.1"/>
    </source>
</evidence>
<keyword evidence="3" id="KW-0804">Transcription</keyword>
<feature type="DNA-binding region" description="H-T-H motif" evidence="4">
    <location>
        <begin position="29"/>
        <end position="48"/>
    </location>
</feature>
<evidence type="ECO:0000256" key="2">
    <source>
        <dbReference type="ARBA" id="ARBA00023125"/>
    </source>
</evidence>
<evidence type="ECO:0000256" key="3">
    <source>
        <dbReference type="ARBA" id="ARBA00023163"/>
    </source>
</evidence>
<dbReference type="RefSeq" id="WP_259539656.1">
    <property type="nucleotide sequence ID" value="NZ_JANLCJ010000004.1"/>
</dbReference>
<sequence length="199" mass="21267">MARTRRFDEQSLLDCAQEIFWVRGYDRTSIEEVSAASGVGNGSIYAAYGSKLGLFLAVFGRYCDGRVALVDNVIRSHEGSFEEAVANYLDEIVADCTSHADRRGCLMVNSLTELATRFPDVLAIGTRAVSRMDEIVGARVASAVAAGELELAPDEIEPLGAQIVLVSQGLIQLSRTGATPERLRSIAAAATTRAAVRAA</sequence>
<dbReference type="InterPro" id="IPR001647">
    <property type="entry name" value="HTH_TetR"/>
</dbReference>